<evidence type="ECO:0000313" key="5">
    <source>
        <dbReference type="EMBL" id="KAF0760533.1"/>
    </source>
</evidence>
<protein>
    <submittedName>
        <fullName evidence="5">Leucine-rich repeat and calponiny domain-containing protein 3</fullName>
    </submittedName>
</protein>
<dbReference type="InterPro" id="IPR036872">
    <property type="entry name" value="CH_dom_sf"/>
</dbReference>
<dbReference type="InterPro" id="IPR001715">
    <property type="entry name" value="CH_dom"/>
</dbReference>
<name>A0A6G0YS79_APHCR</name>
<dbReference type="PROSITE" id="PS51450">
    <property type="entry name" value="LRR"/>
    <property type="match status" value="2"/>
</dbReference>
<dbReference type="Gene3D" id="3.80.10.10">
    <property type="entry name" value="Ribonuclease Inhibitor"/>
    <property type="match status" value="1"/>
</dbReference>
<keyword evidence="6" id="KW-1185">Reference proteome</keyword>
<dbReference type="OrthoDB" id="6149831at2759"/>
<dbReference type="InterPro" id="IPR001611">
    <property type="entry name" value="Leu-rich_rpt"/>
</dbReference>
<dbReference type="SMART" id="SM00369">
    <property type="entry name" value="LRR_TYP"/>
    <property type="match status" value="5"/>
</dbReference>
<dbReference type="SMART" id="SM00033">
    <property type="entry name" value="CH"/>
    <property type="match status" value="1"/>
</dbReference>
<dbReference type="SUPFAM" id="SSF52058">
    <property type="entry name" value="L domain-like"/>
    <property type="match status" value="1"/>
</dbReference>
<dbReference type="SUPFAM" id="SSF47576">
    <property type="entry name" value="Calponin-homology domain, CH-domain"/>
    <property type="match status" value="1"/>
</dbReference>
<comment type="caution">
    <text evidence="5">The sequence shown here is derived from an EMBL/GenBank/DDBJ whole genome shotgun (WGS) entry which is preliminary data.</text>
</comment>
<dbReference type="Gene3D" id="1.10.418.10">
    <property type="entry name" value="Calponin-like domain"/>
    <property type="match status" value="1"/>
</dbReference>
<evidence type="ECO:0000256" key="3">
    <source>
        <dbReference type="SAM" id="MobiDB-lite"/>
    </source>
</evidence>
<keyword evidence="1" id="KW-0433">Leucine-rich repeat</keyword>
<dbReference type="Pfam" id="PF00307">
    <property type="entry name" value="CH"/>
    <property type="match status" value="1"/>
</dbReference>
<evidence type="ECO:0000259" key="4">
    <source>
        <dbReference type="PROSITE" id="PS50021"/>
    </source>
</evidence>
<dbReference type="EMBL" id="VUJU01002646">
    <property type="protein sequence ID" value="KAF0760533.1"/>
    <property type="molecule type" value="Genomic_DNA"/>
</dbReference>
<reference evidence="5 6" key="1">
    <citation type="submission" date="2019-08" db="EMBL/GenBank/DDBJ databases">
        <title>Whole genome of Aphis craccivora.</title>
        <authorList>
            <person name="Voronova N.V."/>
            <person name="Shulinski R.S."/>
            <person name="Bandarenka Y.V."/>
            <person name="Zhorov D.G."/>
            <person name="Warner D."/>
        </authorList>
    </citation>
    <scope>NUCLEOTIDE SEQUENCE [LARGE SCALE GENOMIC DNA]</scope>
    <source>
        <strain evidence="5">180601</strain>
        <tissue evidence="5">Whole Body</tissue>
    </source>
</reference>
<dbReference type="PROSITE" id="PS50021">
    <property type="entry name" value="CH"/>
    <property type="match status" value="1"/>
</dbReference>
<dbReference type="InterPro" id="IPR032675">
    <property type="entry name" value="LRR_dom_sf"/>
</dbReference>
<feature type="domain" description="Calponin-homology (CH)" evidence="4">
    <location>
        <begin position="451"/>
        <end position="565"/>
    </location>
</feature>
<evidence type="ECO:0000256" key="2">
    <source>
        <dbReference type="ARBA" id="ARBA00022737"/>
    </source>
</evidence>
<dbReference type="PANTHER" id="PTHR48051:SF21">
    <property type="entry name" value="CALPONIN-HOMOLOGY (CH) DOMAIN-CONTAINING PROTEIN"/>
    <property type="match status" value="1"/>
</dbReference>
<dbReference type="PANTHER" id="PTHR48051">
    <property type="match status" value="1"/>
</dbReference>
<organism evidence="5 6">
    <name type="scientific">Aphis craccivora</name>
    <name type="common">Cowpea aphid</name>
    <dbReference type="NCBI Taxonomy" id="307492"/>
    <lineage>
        <taxon>Eukaryota</taxon>
        <taxon>Metazoa</taxon>
        <taxon>Ecdysozoa</taxon>
        <taxon>Arthropoda</taxon>
        <taxon>Hexapoda</taxon>
        <taxon>Insecta</taxon>
        <taxon>Pterygota</taxon>
        <taxon>Neoptera</taxon>
        <taxon>Paraneoptera</taxon>
        <taxon>Hemiptera</taxon>
        <taxon>Sternorrhyncha</taxon>
        <taxon>Aphidomorpha</taxon>
        <taxon>Aphidoidea</taxon>
        <taxon>Aphididae</taxon>
        <taxon>Aphidini</taxon>
        <taxon>Aphis</taxon>
        <taxon>Aphis</taxon>
    </lineage>
</organism>
<evidence type="ECO:0000313" key="6">
    <source>
        <dbReference type="Proteomes" id="UP000478052"/>
    </source>
</evidence>
<dbReference type="AlphaFoldDB" id="A0A6G0YS79"/>
<accession>A0A6G0YS79</accession>
<dbReference type="Proteomes" id="UP000478052">
    <property type="component" value="Unassembled WGS sequence"/>
</dbReference>
<dbReference type="CDD" id="cd21205">
    <property type="entry name" value="CH_LRCH"/>
    <property type="match status" value="1"/>
</dbReference>
<keyword evidence="2" id="KW-0677">Repeat</keyword>
<sequence>MDCASTLYSHRNNGLMTRSLEKLLEDAHLCGELKLGGRKLKEFPVTNKYDLSDTTIAGKNENLSKNCFTHFPAEVIKFWSLESLNLYHNAIRSIPNTVTSLQSLVHLDLSRNRLTCLPSAICQLPLEILLLSNNKLKQLPTEIGFCKTLIELDVSCNVLINLPPQLGQLSSLKCLNAQNNLLIELPLELTCLKLARLNVSLNRIASLPVELRLMSSLEYLDVANNPLVSPPTAVCIKGRIHIFKWLELKSIKEGRNRGSSWKFNSLKSNNHSLDSNMDSLTLSETTSFVHSSDEGANGSTEYLNKSERKHRETNRYNNNASPEIVHVSKSNGNMSTNSNKIYSSNNNSIKLNDKPTHHTQSYREYKEFLKQQRTQESIYKGKVQNPDNNYDQKDIRPYIKPSTPEIVSTPVNNLSLPMSSSPSSPNVWSKNNTQIAKNKLQFTMKREYDKAREEAELVKQLRNTIESRLKMSLPSELSPALNDGVVLCYLANHVKPRSVASIHVPSPAVPKLTMARCRRNVDNFLEACRKIGVNEKLICCAVDILEGKGIVQVAITVAELLKFHTTKTQPQTVHVPSLLNV</sequence>
<gene>
    <name evidence="5" type="ORF">FWK35_00019013</name>
</gene>
<dbReference type="SMART" id="SM00364">
    <property type="entry name" value="LRR_BAC"/>
    <property type="match status" value="6"/>
</dbReference>
<proteinExistence type="predicted"/>
<feature type="region of interest" description="Disordered" evidence="3">
    <location>
        <begin position="289"/>
        <end position="316"/>
    </location>
</feature>
<evidence type="ECO:0000256" key="1">
    <source>
        <dbReference type="ARBA" id="ARBA00022614"/>
    </source>
</evidence>
<dbReference type="InterPro" id="IPR003591">
    <property type="entry name" value="Leu-rich_rpt_typical-subtyp"/>
</dbReference>
<dbReference type="InterPro" id="IPR050216">
    <property type="entry name" value="LRR_domain-containing"/>
</dbReference>
<dbReference type="GO" id="GO:0005737">
    <property type="term" value="C:cytoplasm"/>
    <property type="evidence" value="ECO:0007669"/>
    <property type="project" value="TreeGrafter"/>
</dbReference>
<feature type="compositionally biased region" description="Basic and acidic residues" evidence="3">
    <location>
        <begin position="304"/>
        <end position="314"/>
    </location>
</feature>
<dbReference type="Pfam" id="PF13855">
    <property type="entry name" value="LRR_8"/>
    <property type="match status" value="1"/>
</dbReference>